<dbReference type="PANTHER" id="PTHR47797">
    <property type="entry name" value="DEHYDROGENASE, PUTATIVE (AFU_ORTHOLOGUE AFUA_8G05805)-RELATED"/>
    <property type="match status" value="1"/>
</dbReference>
<evidence type="ECO:0000256" key="3">
    <source>
        <dbReference type="ARBA" id="ARBA00022692"/>
    </source>
</evidence>
<evidence type="ECO:0000256" key="8">
    <source>
        <dbReference type="SAM" id="Phobius"/>
    </source>
</evidence>
<dbReference type="InterPro" id="IPR005018">
    <property type="entry name" value="DOMON_domain"/>
</dbReference>
<gene>
    <name evidence="12" type="ORF">HGRIS_013288</name>
</gene>
<evidence type="ECO:0000256" key="2">
    <source>
        <dbReference type="ARBA" id="ARBA00022448"/>
    </source>
</evidence>
<feature type="transmembrane region" description="Helical" evidence="8">
    <location>
        <begin position="328"/>
        <end position="347"/>
    </location>
</feature>
<evidence type="ECO:0000313" key="12">
    <source>
        <dbReference type="EMBL" id="KAL0947161.1"/>
    </source>
</evidence>
<evidence type="ECO:0000259" key="10">
    <source>
        <dbReference type="PROSITE" id="PS50836"/>
    </source>
</evidence>
<feature type="compositionally biased region" description="Pro residues" evidence="7">
    <location>
        <begin position="181"/>
        <end position="194"/>
    </location>
</feature>
<proteinExistence type="predicted"/>
<keyword evidence="3 8" id="KW-0812">Transmembrane</keyword>
<feature type="transmembrane region" description="Helical" evidence="8">
    <location>
        <begin position="368"/>
        <end position="386"/>
    </location>
</feature>
<evidence type="ECO:0000259" key="11">
    <source>
        <dbReference type="PROSITE" id="PS50939"/>
    </source>
</evidence>
<dbReference type="Gene3D" id="1.20.120.1770">
    <property type="match status" value="1"/>
</dbReference>
<dbReference type="Pfam" id="PF03188">
    <property type="entry name" value="Cytochrom_B561"/>
    <property type="match status" value="1"/>
</dbReference>
<dbReference type="PANTHER" id="PTHR47797:SF3">
    <property type="entry name" value="CYTOCHROME B561 DOMAIN-CONTAINING PROTEIN"/>
    <property type="match status" value="1"/>
</dbReference>
<feature type="region of interest" description="Disordered" evidence="7">
    <location>
        <begin position="172"/>
        <end position="231"/>
    </location>
</feature>
<sequence>MHLSSAALWLSLQALPAVLALKGDSWCGFHMCVNATADEHYITYEMTNLLHPMGWMSIGFGKHMTNTHMVVMWKNSNNSSSITQRIATDYVEPNEVLYPPRRATTVDNPRLWGPAGSDTVAFRIPLNRTALPKGQTKERYIWGFSKTRPASANSDEHINMHFGAGYFELDLTKDLPDESPKPAPTRPTTPPKVTPPIVEKPKPAPPQSHKPDPPKVQPPPPSAKPDEVADAGNTKTGAVVTEEEDSEENDQGKRTKLIVAHGVLASAGFLVLLPMGTLVARWGRTLSPHWFKVHWIFNMILAVPVVTLGWMLGPVSVMKFGGSHFSDAHRICGMFLYALFCVQVWLGQKMRSRPATPNAPAHPPTNKLHMGLGLLTMCLAFFQASSRSGFQEFEQSTGHAASTAVVGLWNAWVVMLPIFYLVGLAFIPQQLARERSGEPVVPGTYIALASRPDDSTPRWNRGPVFSADEEGGRDVYHDGDTKEPEPSDDEPLLQNQS</sequence>
<dbReference type="InterPro" id="IPR015920">
    <property type="entry name" value="Cellobiose_DH-like_cyt"/>
</dbReference>
<dbReference type="CDD" id="cd08760">
    <property type="entry name" value="Cyt_b561_FRRS1_like"/>
    <property type="match status" value="1"/>
</dbReference>
<protein>
    <recommendedName>
        <fullName evidence="14">Cytochrome b561 domain-containing protein</fullName>
    </recommendedName>
</protein>
<evidence type="ECO:0008006" key="14">
    <source>
        <dbReference type="Google" id="ProtNLM"/>
    </source>
</evidence>
<dbReference type="PROSITE" id="PS50939">
    <property type="entry name" value="CYTOCHROME_B561"/>
    <property type="match status" value="1"/>
</dbReference>
<dbReference type="CDD" id="cd09630">
    <property type="entry name" value="CDH_like_cytochrome"/>
    <property type="match status" value="1"/>
</dbReference>
<dbReference type="Gene3D" id="2.60.40.1210">
    <property type="entry name" value="Cellobiose dehydrogenase, cytochrome domain"/>
    <property type="match status" value="1"/>
</dbReference>
<keyword evidence="5 8" id="KW-1133">Transmembrane helix</keyword>
<dbReference type="Pfam" id="PF16010">
    <property type="entry name" value="CDH-cyt"/>
    <property type="match status" value="1"/>
</dbReference>
<feature type="domain" description="DOMON" evidence="10">
    <location>
        <begin position="27"/>
        <end position="145"/>
    </location>
</feature>
<feature type="compositionally biased region" description="Pro residues" evidence="7">
    <location>
        <begin position="203"/>
        <end position="223"/>
    </location>
</feature>
<comment type="caution">
    <text evidence="12">The sequence shown here is derived from an EMBL/GenBank/DDBJ whole genome shotgun (WGS) entry which is preliminary data.</text>
</comment>
<keyword evidence="9" id="KW-0732">Signal</keyword>
<feature type="transmembrane region" description="Helical" evidence="8">
    <location>
        <begin position="295"/>
        <end position="316"/>
    </location>
</feature>
<comment type="subcellular location">
    <subcellularLocation>
        <location evidence="1">Membrane</location>
    </subcellularLocation>
</comment>
<feature type="transmembrane region" description="Helical" evidence="8">
    <location>
        <begin position="258"/>
        <end position="283"/>
    </location>
</feature>
<keyword evidence="2" id="KW-0813">Transport</keyword>
<dbReference type="SMART" id="SM00665">
    <property type="entry name" value="B561"/>
    <property type="match status" value="1"/>
</dbReference>
<keyword evidence="4" id="KW-0249">Electron transport</keyword>
<dbReference type="Proteomes" id="UP001556367">
    <property type="component" value="Unassembled WGS sequence"/>
</dbReference>
<dbReference type="EMBL" id="JASNQZ010000015">
    <property type="protein sequence ID" value="KAL0947161.1"/>
    <property type="molecule type" value="Genomic_DNA"/>
</dbReference>
<feature type="region of interest" description="Disordered" evidence="7">
    <location>
        <begin position="451"/>
        <end position="497"/>
    </location>
</feature>
<feature type="compositionally biased region" description="Basic and acidic residues" evidence="7">
    <location>
        <begin position="470"/>
        <end position="485"/>
    </location>
</feature>
<keyword evidence="6 8" id="KW-0472">Membrane</keyword>
<name>A0ABR3IV02_9AGAR</name>
<evidence type="ECO:0000256" key="5">
    <source>
        <dbReference type="ARBA" id="ARBA00022989"/>
    </source>
</evidence>
<evidence type="ECO:0000256" key="4">
    <source>
        <dbReference type="ARBA" id="ARBA00022982"/>
    </source>
</evidence>
<dbReference type="PROSITE" id="PS50836">
    <property type="entry name" value="DOMON"/>
    <property type="match status" value="1"/>
</dbReference>
<keyword evidence="13" id="KW-1185">Reference proteome</keyword>
<evidence type="ECO:0000256" key="6">
    <source>
        <dbReference type="ARBA" id="ARBA00023136"/>
    </source>
</evidence>
<feature type="domain" description="Cytochrome b561" evidence="11">
    <location>
        <begin position="224"/>
        <end position="425"/>
    </location>
</feature>
<feature type="signal peptide" evidence="9">
    <location>
        <begin position="1"/>
        <end position="20"/>
    </location>
</feature>
<reference evidence="13" key="1">
    <citation type="submission" date="2024-06" db="EMBL/GenBank/DDBJ databases">
        <title>Multi-omics analyses provide insights into the biosynthesis of the anticancer antibiotic pleurotin in Hohenbuehelia grisea.</title>
        <authorList>
            <person name="Weaver J.A."/>
            <person name="Alberti F."/>
        </authorList>
    </citation>
    <scope>NUCLEOTIDE SEQUENCE [LARGE SCALE GENOMIC DNA]</scope>
    <source>
        <strain evidence="13">T-177</strain>
    </source>
</reference>
<organism evidence="12 13">
    <name type="scientific">Hohenbuehelia grisea</name>
    <dbReference type="NCBI Taxonomy" id="104357"/>
    <lineage>
        <taxon>Eukaryota</taxon>
        <taxon>Fungi</taxon>
        <taxon>Dikarya</taxon>
        <taxon>Basidiomycota</taxon>
        <taxon>Agaricomycotina</taxon>
        <taxon>Agaricomycetes</taxon>
        <taxon>Agaricomycetidae</taxon>
        <taxon>Agaricales</taxon>
        <taxon>Pleurotineae</taxon>
        <taxon>Pleurotaceae</taxon>
        <taxon>Hohenbuehelia</taxon>
    </lineage>
</organism>
<feature type="chain" id="PRO_5046027643" description="Cytochrome b561 domain-containing protein" evidence="9">
    <location>
        <begin position="21"/>
        <end position="497"/>
    </location>
</feature>
<dbReference type="SUPFAM" id="SSF49344">
    <property type="entry name" value="CBD9-like"/>
    <property type="match status" value="1"/>
</dbReference>
<dbReference type="InterPro" id="IPR006593">
    <property type="entry name" value="Cyt_b561/ferric_Rdtase_TM"/>
</dbReference>
<evidence type="ECO:0000256" key="1">
    <source>
        <dbReference type="ARBA" id="ARBA00004370"/>
    </source>
</evidence>
<feature type="transmembrane region" description="Helical" evidence="8">
    <location>
        <begin position="406"/>
        <end position="427"/>
    </location>
</feature>
<accession>A0ABR3IV02</accession>
<evidence type="ECO:0000256" key="9">
    <source>
        <dbReference type="SAM" id="SignalP"/>
    </source>
</evidence>
<evidence type="ECO:0000313" key="13">
    <source>
        <dbReference type="Proteomes" id="UP001556367"/>
    </source>
</evidence>
<evidence type="ECO:0000256" key="7">
    <source>
        <dbReference type="SAM" id="MobiDB-lite"/>
    </source>
</evidence>